<comment type="caution">
    <text evidence="1">The sequence shown here is derived from an EMBL/GenBank/DDBJ whole genome shotgun (WGS) entry which is preliminary data.</text>
</comment>
<dbReference type="AlphaFoldDB" id="A0A699UAN5"/>
<name>A0A699UAN5_TANCI</name>
<protein>
    <submittedName>
        <fullName evidence="1">Uncharacterized protein</fullName>
    </submittedName>
</protein>
<evidence type="ECO:0000313" key="1">
    <source>
        <dbReference type="EMBL" id="GFD20255.1"/>
    </source>
</evidence>
<organism evidence="1">
    <name type="scientific">Tanacetum cinerariifolium</name>
    <name type="common">Dalmatian daisy</name>
    <name type="synonym">Chrysanthemum cinerariifolium</name>
    <dbReference type="NCBI Taxonomy" id="118510"/>
    <lineage>
        <taxon>Eukaryota</taxon>
        <taxon>Viridiplantae</taxon>
        <taxon>Streptophyta</taxon>
        <taxon>Embryophyta</taxon>
        <taxon>Tracheophyta</taxon>
        <taxon>Spermatophyta</taxon>
        <taxon>Magnoliopsida</taxon>
        <taxon>eudicotyledons</taxon>
        <taxon>Gunneridae</taxon>
        <taxon>Pentapetalae</taxon>
        <taxon>asterids</taxon>
        <taxon>campanulids</taxon>
        <taxon>Asterales</taxon>
        <taxon>Asteraceae</taxon>
        <taxon>Asteroideae</taxon>
        <taxon>Anthemideae</taxon>
        <taxon>Anthemidinae</taxon>
        <taxon>Tanacetum</taxon>
    </lineage>
</organism>
<proteinExistence type="predicted"/>
<dbReference type="EMBL" id="BKCJ011320789">
    <property type="protein sequence ID" value="GFD20255.1"/>
    <property type="molecule type" value="Genomic_DNA"/>
</dbReference>
<gene>
    <name evidence="1" type="ORF">Tci_892224</name>
</gene>
<accession>A0A699UAN5</accession>
<reference evidence="1" key="1">
    <citation type="journal article" date="2019" name="Sci. Rep.">
        <title>Draft genome of Tanacetum cinerariifolium, the natural source of mosquito coil.</title>
        <authorList>
            <person name="Yamashiro T."/>
            <person name="Shiraishi A."/>
            <person name="Satake H."/>
            <person name="Nakayama K."/>
        </authorList>
    </citation>
    <scope>NUCLEOTIDE SEQUENCE</scope>
</reference>
<sequence length="128" mass="14205">MHQLALHLKQLPGVQADLPQGLNLPKLGKGIYTPLRTGHVGFVGVQHSLGPFLGPISILRAIALFYGTTDTLRVSYNFVSKQIMYDSPLCYEMWIIMPITRQGANDAMTPESIQAMIDRAIQRNSTHT</sequence>